<feature type="transmembrane region" description="Helical" evidence="5">
    <location>
        <begin position="373"/>
        <end position="389"/>
    </location>
</feature>
<feature type="transmembrane region" description="Helical" evidence="5">
    <location>
        <begin position="253"/>
        <end position="273"/>
    </location>
</feature>
<dbReference type="AlphaFoldDB" id="A0A1G2BEA0"/>
<evidence type="ECO:0000313" key="8">
    <source>
        <dbReference type="Proteomes" id="UP000176420"/>
    </source>
</evidence>
<keyword evidence="2 5" id="KW-0812">Transmembrane</keyword>
<evidence type="ECO:0000256" key="3">
    <source>
        <dbReference type="ARBA" id="ARBA00022989"/>
    </source>
</evidence>
<gene>
    <name evidence="7" type="ORF">A2319_05360</name>
</gene>
<feature type="transmembrane region" description="Helical" evidence="5">
    <location>
        <begin position="41"/>
        <end position="63"/>
    </location>
</feature>
<evidence type="ECO:0000256" key="4">
    <source>
        <dbReference type="ARBA" id="ARBA00023136"/>
    </source>
</evidence>
<dbReference type="InterPro" id="IPR051533">
    <property type="entry name" value="WaaL-like"/>
</dbReference>
<accession>A0A1G2BEA0</accession>
<reference evidence="7 8" key="1">
    <citation type="journal article" date="2016" name="Nat. Commun.">
        <title>Thousands of microbial genomes shed light on interconnected biogeochemical processes in an aquifer system.</title>
        <authorList>
            <person name="Anantharaman K."/>
            <person name="Brown C.T."/>
            <person name="Hug L.A."/>
            <person name="Sharon I."/>
            <person name="Castelle C.J."/>
            <person name="Probst A.J."/>
            <person name="Thomas B.C."/>
            <person name="Singh A."/>
            <person name="Wilkins M.J."/>
            <person name="Karaoz U."/>
            <person name="Brodie E.L."/>
            <person name="Williams K.H."/>
            <person name="Hubbard S.S."/>
            <person name="Banfield J.F."/>
        </authorList>
    </citation>
    <scope>NUCLEOTIDE SEQUENCE [LARGE SCALE GENOMIC DNA]</scope>
</reference>
<dbReference type="PANTHER" id="PTHR37422">
    <property type="entry name" value="TEICHURONIC ACID BIOSYNTHESIS PROTEIN TUAE"/>
    <property type="match status" value="1"/>
</dbReference>
<dbReference type="Proteomes" id="UP000176420">
    <property type="component" value="Unassembled WGS sequence"/>
</dbReference>
<comment type="caution">
    <text evidence="7">The sequence shown here is derived from an EMBL/GenBank/DDBJ whole genome shotgun (WGS) entry which is preliminary data.</text>
</comment>
<feature type="transmembrane region" description="Helical" evidence="5">
    <location>
        <begin position="338"/>
        <end position="361"/>
    </location>
</feature>
<name>A0A1G2BEA0_9BACT</name>
<feature type="domain" description="O-antigen ligase-related" evidence="6">
    <location>
        <begin position="220"/>
        <end position="351"/>
    </location>
</feature>
<dbReference type="GO" id="GO:0016020">
    <property type="term" value="C:membrane"/>
    <property type="evidence" value="ECO:0007669"/>
    <property type="project" value="UniProtKB-SubCell"/>
</dbReference>
<protein>
    <recommendedName>
        <fullName evidence="6">O-antigen ligase-related domain-containing protein</fullName>
    </recommendedName>
</protein>
<feature type="transmembrane region" description="Helical" evidence="5">
    <location>
        <begin position="215"/>
        <end position="233"/>
    </location>
</feature>
<keyword evidence="3 5" id="KW-1133">Transmembrane helix</keyword>
<dbReference type="Pfam" id="PF04932">
    <property type="entry name" value="Wzy_C"/>
    <property type="match status" value="1"/>
</dbReference>
<organism evidence="7 8">
    <name type="scientific">Candidatus Kerfeldbacteria bacterium RIFOXYB2_FULL_38_14</name>
    <dbReference type="NCBI Taxonomy" id="1798547"/>
    <lineage>
        <taxon>Bacteria</taxon>
        <taxon>Candidatus Kerfeldiibacteriota</taxon>
    </lineage>
</organism>
<feature type="transmembrane region" description="Helical" evidence="5">
    <location>
        <begin position="84"/>
        <end position="103"/>
    </location>
</feature>
<dbReference type="EMBL" id="MHKI01000009">
    <property type="protein sequence ID" value="OGY87365.1"/>
    <property type="molecule type" value="Genomic_DNA"/>
</dbReference>
<comment type="subcellular location">
    <subcellularLocation>
        <location evidence="1">Membrane</location>
        <topology evidence="1">Multi-pass membrane protein</topology>
    </subcellularLocation>
</comment>
<proteinExistence type="predicted"/>
<evidence type="ECO:0000313" key="7">
    <source>
        <dbReference type="EMBL" id="OGY87365.1"/>
    </source>
</evidence>
<evidence type="ECO:0000256" key="5">
    <source>
        <dbReference type="SAM" id="Phobius"/>
    </source>
</evidence>
<keyword evidence="4 5" id="KW-0472">Membrane</keyword>
<evidence type="ECO:0000256" key="2">
    <source>
        <dbReference type="ARBA" id="ARBA00022692"/>
    </source>
</evidence>
<evidence type="ECO:0000256" key="1">
    <source>
        <dbReference type="ARBA" id="ARBA00004141"/>
    </source>
</evidence>
<dbReference type="InterPro" id="IPR007016">
    <property type="entry name" value="O-antigen_ligase-rel_domated"/>
</dbReference>
<feature type="transmembrane region" description="Helical" evidence="5">
    <location>
        <begin position="182"/>
        <end position="203"/>
    </location>
</feature>
<feature type="transmembrane region" description="Helical" evidence="5">
    <location>
        <begin position="141"/>
        <end position="162"/>
    </location>
</feature>
<evidence type="ECO:0000259" key="6">
    <source>
        <dbReference type="Pfam" id="PF04932"/>
    </source>
</evidence>
<sequence length="415" mass="47291">MIPLIFSFIFALVVALVFWHNRIWALSLVLFFLPSYLVRFHFLEIPFTMLESGILSLFFMFLLQEIFFRKENKQATLFSFKKHPYLVIGLSMFILTGIFGLLTTPNLSAGLGIFKAYLIEPLLFFVVLVKSVKTSKDWHWLLGALGSIAILTAVITIGQYFLGWGIPASWHDLPGRRATAFYGYPNAVGLFLAPICAFFIGTLPFWAQFKKLQRWFVLSVIILTLVAIFLSHAEGALVALGISVVVVVFFTKWRWLVIGISTIILILALILPFTREILFFQDVSGQVRLALWQGTFHLLKAQPIFGAGLGGFPQTYDLYRLPAHVELLLYPHNIFLDFWVELGIIGLGLFLMVLGLIFFWLIKKILKNQQQHFLLPLLGVFVCVVIYGLVDVPYFKNDLAVLFWTWLGLVVLSKK</sequence>
<feature type="transmembrane region" description="Helical" evidence="5">
    <location>
        <begin position="109"/>
        <end position="129"/>
    </location>
</feature>
<dbReference type="PANTHER" id="PTHR37422:SF17">
    <property type="entry name" value="O-ANTIGEN LIGASE"/>
    <property type="match status" value="1"/>
</dbReference>